<proteinExistence type="inferred from homology"/>
<evidence type="ECO:0000256" key="7">
    <source>
        <dbReference type="ARBA" id="ARBA00023143"/>
    </source>
</evidence>
<dbReference type="KEGG" id="amij:EQM06_01480"/>
<protein>
    <submittedName>
        <fullName evidence="10">Flagellar biosynthetic protein FliO</fullName>
    </submittedName>
</protein>
<accession>A0A410PSN9</accession>
<evidence type="ECO:0000256" key="3">
    <source>
        <dbReference type="ARBA" id="ARBA00022475"/>
    </source>
</evidence>
<keyword evidence="3" id="KW-1003">Cell membrane</keyword>
<feature type="transmembrane region" description="Helical" evidence="9">
    <location>
        <begin position="6"/>
        <end position="29"/>
    </location>
</feature>
<name>A0A410PSN9_9FIRM</name>
<comment type="similarity">
    <text evidence="8">Belongs to the FliO/MopB family.</text>
</comment>
<dbReference type="OrthoDB" id="2052591at2"/>
<dbReference type="PANTHER" id="PTHR38766:SF1">
    <property type="entry name" value="FLAGELLAR PROTEIN FLIO"/>
    <property type="match status" value="1"/>
</dbReference>
<evidence type="ECO:0000313" key="10">
    <source>
        <dbReference type="EMBL" id="QAT42001.1"/>
    </source>
</evidence>
<dbReference type="Proteomes" id="UP000287601">
    <property type="component" value="Chromosome"/>
</dbReference>
<evidence type="ECO:0000256" key="9">
    <source>
        <dbReference type="SAM" id="Phobius"/>
    </source>
</evidence>
<keyword evidence="11" id="KW-1185">Reference proteome</keyword>
<dbReference type="Pfam" id="PF04347">
    <property type="entry name" value="FliO"/>
    <property type="match status" value="1"/>
</dbReference>
<dbReference type="EMBL" id="CP035281">
    <property type="protein sequence ID" value="QAT42001.1"/>
    <property type="molecule type" value="Genomic_DNA"/>
</dbReference>
<evidence type="ECO:0000256" key="8">
    <source>
        <dbReference type="ARBA" id="ARBA00037937"/>
    </source>
</evidence>
<dbReference type="InterPro" id="IPR022781">
    <property type="entry name" value="Flagellar_biosynth_FliO"/>
</dbReference>
<evidence type="ECO:0000313" key="11">
    <source>
        <dbReference type="Proteomes" id="UP000287601"/>
    </source>
</evidence>
<dbReference type="GO" id="GO:0005886">
    <property type="term" value="C:plasma membrane"/>
    <property type="evidence" value="ECO:0007669"/>
    <property type="project" value="UniProtKB-SubCell"/>
</dbReference>
<keyword evidence="5 9" id="KW-1133">Transmembrane helix</keyword>
<reference evidence="10 11" key="1">
    <citation type="submission" date="2019-01" db="EMBL/GenBank/DDBJ databases">
        <title>Draft genomes of a novel of Aminipila strains.</title>
        <authorList>
            <person name="Ma S."/>
        </authorList>
    </citation>
    <scope>NUCLEOTIDE SEQUENCE [LARGE SCALE GENOMIC DNA]</scope>
    <source>
        <strain evidence="11">JN-39</strain>
    </source>
</reference>
<comment type="subcellular location">
    <subcellularLocation>
        <location evidence="1">Bacterial flagellum basal body</location>
    </subcellularLocation>
    <subcellularLocation>
        <location evidence="2">Cell membrane</location>
    </subcellularLocation>
</comment>
<dbReference type="GO" id="GO:0044781">
    <property type="term" value="P:bacterial-type flagellum organization"/>
    <property type="evidence" value="ECO:0007669"/>
    <property type="project" value="InterPro"/>
</dbReference>
<gene>
    <name evidence="10" type="ORF">EQM06_01480</name>
</gene>
<evidence type="ECO:0000256" key="5">
    <source>
        <dbReference type="ARBA" id="ARBA00022989"/>
    </source>
</evidence>
<dbReference type="InterPro" id="IPR052205">
    <property type="entry name" value="FliO/MopB"/>
</dbReference>
<evidence type="ECO:0000256" key="2">
    <source>
        <dbReference type="ARBA" id="ARBA00004236"/>
    </source>
</evidence>
<organism evidence="10 11">
    <name type="scientific">Aminipila luticellarii</name>
    <dbReference type="NCBI Taxonomy" id="2507160"/>
    <lineage>
        <taxon>Bacteria</taxon>
        <taxon>Bacillati</taxon>
        <taxon>Bacillota</taxon>
        <taxon>Clostridia</taxon>
        <taxon>Peptostreptococcales</taxon>
        <taxon>Anaerovoracaceae</taxon>
        <taxon>Aminipila</taxon>
    </lineage>
</organism>
<keyword evidence="10" id="KW-0966">Cell projection</keyword>
<dbReference type="AlphaFoldDB" id="A0A410PSN9"/>
<keyword evidence="10" id="KW-0969">Cilium</keyword>
<evidence type="ECO:0000256" key="6">
    <source>
        <dbReference type="ARBA" id="ARBA00023136"/>
    </source>
</evidence>
<evidence type="ECO:0000256" key="1">
    <source>
        <dbReference type="ARBA" id="ARBA00004117"/>
    </source>
</evidence>
<keyword evidence="6 9" id="KW-0472">Membrane</keyword>
<evidence type="ECO:0000256" key="4">
    <source>
        <dbReference type="ARBA" id="ARBA00022692"/>
    </source>
</evidence>
<dbReference type="GO" id="GO:0009425">
    <property type="term" value="C:bacterial-type flagellum basal body"/>
    <property type="evidence" value="ECO:0007669"/>
    <property type="project" value="UniProtKB-SubCell"/>
</dbReference>
<keyword evidence="10" id="KW-0282">Flagellum</keyword>
<dbReference type="PANTHER" id="PTHR38766">
    <property type="entry name" value="FLAGELLAR PROTEIN FLIO"/>
    <property type="match status" value="1"/>
</dbReference>
<keyword evidence="4 9" id="KW-0812">Transmembrane</keyword>
<keyword evidence="7" id="KW-0975">Bacterial flagellum</keyword>
<sequence length="123" mass="13686">MIGILSTIIPLVLALFAVVAVIYLSYIFSKYIALGASKMSGTKYMRVVDRLVLGQDKMMIIVQIGEKYYLAGVASQSVQIIKELAEEELIEMEAPASSAAFQQVMTFKNALQKHLEKKDHESK</sequence>